<dbReference type="GO" id="GO:0033993">
    <property type="term" value="P:response to lipid"/>
    <property type="evidence" value="ECO:0007669"/>
    <property type="project" value="UniProtKB-ARBA"/>
</dbReference>
<accession>A0A1Y2EJ22</accession>
<comment type="subcellular location">
    <subcellularLocation>
        <location evidence="1">Nucleus</location>
    </subcellularLocation>
</comment>
<dbReference type="GO" id="GO:0000978">
    <property type="term" value="F:RNA polymerase II cis-regulatory region sequence-specific DNA binding"/>
    <property type="evidence" value="ECO:0007669"/>
    <property type="project" value="TreeGrafter"/>
</dbReference>
<feature type="domain" description="Myb-like" evidence="6">
    <location>
        <begin position="2"/>
        <end position="53"/>
    </location>
</feature>
<feature type="compositionally biased region" description="Low complexity" evidence="5">
    <location>
        <begin position="168"/>
        <end position="181"/>
    </location>
</feature>
<evidence type="ECO:0000256" key="3">
    <source>
        <dbReference type="ARBA" id="ARBA00023125"/>
    </source>
</evidence>
<dbReference type="PANTHER" id="PTHR45614:SF25">
    <property type="entry name" value="MYB PROTEIN"/>
    <property type="match status" value="1"/>
</dbReference>
<dbReference type="GO" id="GO:1902806">
    <property type="term" value="P:regulation of cell cycle G1/S phase transition"/>
    <property type="evidence" value="ECO:0007669"/>
    <property type="project" value="UniProtKB-ARBA"/>
</dbReference>
<dbReference type="InParanoid" id="A0A1Y2EJ22"/>
<evidence type="ECO:0000313" key="8">
    <source>
        <dbReference type="EMBL" id="ORY71540.1"/>
    </source>
</evidence>
<keyword evidence="9" id="KW-1185">Reference proteome</keyword>
<dbReference type="STRING" id="1141098.A0A1Y2EJ22"/>
<proteinExistence type="predicted"/>
<dbReference type="GO" id="GO:0045944">
    <property type="term" value="P:positive regulation of transcription by RNA polymerase II"/>
    <property type="evidence" value="ECO:0007669"/>
    <property type="project" value="TreeGrafter"/>
</dbReference>
<evidence type="ECO:0000256" key="2">
    <source>
        <dbReference type="ARBA" id="ARBA00022737"/>
    </source>
</evidence>
<keyword evidence="8" id="KW-0371">Homeobox</keyword>
<sequence>MAQPQRRGPWSQNEDKYLMHLVEAQGPLNWVKISQMLGSRTPKQCRERFHQNLKPSLNHEPITAEEGLLIETLVGQLGKRWAEIARRLHNRSDNAVKNWWNGSMNRRRRLVRKNKPPFHDGIEGHSPYSRVPAPLRLPPVAGPHFSAYSSISPTSNRFPGHSSWNLHSGLPSPSTTSPGTDSLRDGAPSLVSDTGSYYSTSPTIGGHPDSPLGFNLPPLRIDVGDGSPRHNDYAHSPKLPSLSTSTRPDPRPSQLRLPPIRDAVPSRSPYMTAPNSPVGLALTSPRMPPPSRGSDTSADKDARMKLNNLLS</sequence>
<organism evidence="8 9">
    <name type="scientific">Pseudomassariella vexata</name>
    <dbReference type="NCBI Taxonomy" id="1141098"/>
    <lineage>
        <taxon>Eukaryota</taxon>
        <taxon>Fungi</taxon>
        <taxon>Dikarya</taxon>
        <taxon>Ascomycota</taxon>
        <taxon>Pezizomycotina</taxon>
        <taxon>Sordariomycetes</taxon>
        <taxon>Xylariomycetidae</taxon>
        <taxon>Amphisphaeriales</taxon>
        <taxon>Pseudomassariaceae</taxon>
        <taxon>Pseudomassariella</taxon>
    </lineage>
</organism>
<evidence type="ECO:0000313" key="9">
    <source>
        <dbReference type="Proteomes" id="UP000193689"/>
    </source>
</evidence>
<dbReference type="GeneID" id="63771214"/>
<gene>
    <name evidence="8" type="ORF">BCR38DRAFT_330866</name>
</gene>
<dbReference type="GO" id="GO:1902584">
    <property type="term" value="P:positive regulation of response to water deprivation"/>
    <property type="evidence" value="ECO:0007669"/>
    <property type="project" value="UniProtKB-ARBA"/>
</dbReference>
<dbReference type="CDD" id="cd00167">
    <property type="entry name" value="SANT"/>
    <property type="match status" value="2"/>
</dbReference>
<dbReference type="GO" id="GO:0000981">
    <property type="term" value="F:DNA-binding transcription factor activity, RNA polymerase II-specific"/>
    <property type="evidence" value="ECO:0007669"/>
    <property type="project" value="TreeGrafter"/>
</dbReference>
<dbReference type="Gene3D" id="1.10.10.60">
    <property type="entry name" value="Homeodomain-like"/>
    <property type="match status" value="2"/>
</dbReference>
<keyword evidence="2" id="KW-0677">Repeat</keyword>
<dbReference type="Proteomes" id="UP000193689">
    <property type="component" value="Unassembled WGS sequence"/>
</dbReference>
<feature type="domain" description="Myb-like" evidence="6">
    <location>
        <begin position="54"/>
        <end position="104"/>
    </location>
</feature>
<dbReference type="OrthoDB" id="2143914at2759"/>
<dbReference type="EMBL" id="MCFJ01000001">
    <property type="protein sequence ID" value="ORY71540.1"/>
    <property type="molecule type" value="Genomic_DNA"/>
</dbReference>
<dbReference type="SMART" id="SM00717">
    <property type="entry name" value="SANT"/>
    <property type="match status" value="2"/>
</dbReference>
<feature type="region of interest" description="Disordered" evidence="5">
    <location>
        <begin position="162"/>
        <end position="311"/>
    </location>
</feature>
<evidence type="ECO:0000256" key="1">
    <source>
        <dbReference type="ARBA" id="ARBA00004123"/>
    </source>
</evidence>
<dbReference type="PROSITE" id="PS51294">
    <property type="entry name" value="HTH_MYB"/>
    <property type="match status" value="2"/>
</dbReference>
<evidence type="ECO:0000256" key="4">
    <source>
        <dbReference type="ARBA" id="ARBA00023242"/>
    </source>
</evidence>
<protein>
    <submittedName>
        <fullName evidence="8">Homeodomain-like protein</fullName>
    </submittedName>
</protein>
<dbReference type="GO" id="GO:1901002">
    <property type="term" value="P:positive regulation of response to salt stress"/>
    <property type="evidence" value="ECO:0007669"/>
    <property type="project" value="UniProtKB-ARBA"/>
</dbReference>
<dbReference type="GO" id="GO:0005634">
    <property type="term" value="C:nucleus"/>
    <property type="evidence" value="ECO:0007669"/>
    <property type="project" value="UniProtKB-SubCell"/>
</dbReference>
<dbReference type="GO" id="GO:0032875">
    <property type="term" value="P:regulation of DNA endoreduplication"/>
    <property type="evidence" value="ECO:0007669"/>
    <property type="project" value="UniProtKB-ARBA"/>
</dbReference>
<feature type="compositionally biased region" description="Polar residues" evidence="5">
    <location>
        <begin position="191"/>
        <end position="203"/>
    </location>
</feature>
<dbReference type="PANTHER" id="PTHR45614">
    <property type="entry name" value="MYB PROTEIN-RELATED"/>
    <property type="match status" value="1"/>
</dbReference>
<comment type="caution">
    <text evidence="8">The sequence shown here is derived from an EMBL/GenBank/DDBJ whole genome shotgun (WGS) entry which is preliminary data.</text>
</comment>
<dbReference type="InterPro" id="IPR050560">
    <property type="entry name" value="MYB_TF"/>
</dbReference>
<evidence type="ECO:0000256" key="5">
    <source>
        <dbReference type="SAM" id="MobiDB-lite"/>
    </source>
</evidence>
<dbReference type="PROSITE" id="PS50090">
    <property type="entry name" value="MYB_LIKE"/>
    <property type="match status" value="2"/>
</dbReference>
<evidence type="ECO:0000259" key="7">
    <source>
        <dbReference type="PROSITE" id="PS51294"/>
    </source>
</evidence>
<dbReference type="GO" id="GO:0050891">
    <property type="term" value="P:multicellular organismal-level water homeostasis"/>
    <property type="evidence" value="ECO:0007669"/>
    <property type="project" value="UniProtKB-ARBA"/>
</dbReference>
<dbReference type="FunFam" id="1.10.10.60:FF:000355">
    <property type="entry name" value="Transcription factor MYB124"/>
    <property type="match status" value="1"/>
</dbReference>
<keyword evidence="4" id="KW-0539">Nucleus</keyword>
<name>A0A1Y2EJ22_9PEZI</name>
<reference evidence="8 9" key="1">
    <citation type="submission" date="2016-07" db="EMBL/GenBank/DDBJ databases">
        <title>Pervasive Adenine N6-methylation of Active Genes in Fungi.</title>
        <authorList>
            <consortium name="DOE Joint Genome Institute"/>
            <person name="Mondo S.J."/>
            <person name="Dannebaum R.O."/>
            <person name="Kuo R.C."/>
            <person name="Labutti K."/>
            <person name="Haridas S."/>
            <person name="Kuo A."/>
            <person name="Salamov A."/>
            <person name="Ahrendt S.R."/>
            <person name="Lipzen A."/>
            <person name="Sullivan W."/>
            <person name="Andreopoulos W.B."/>
            <person name="Clum A."/>
            <person name="Lindquist E."/>
            <person name="Daum C."/>
            <person name="Ramamoorthy G.K."/>
            <person name="Gryganskyi A."/>
            <person name="Culley D."/>
            <person name="Magnuson J.K."/>
            <person name="James T.Y."/>
            <person name="O'Malley M.A."/>
            <person name="Stajich J.E."/>
            <person name="Spatafora J.W."/>
            <person name="Visel A."/>
            <person name="Grigoriev I.V."/>
        </authorList>
    </citation>
    <scope>NUCLEOTIDE SEQUENCE [LARGE SCALE GENOMIC DNA]</scope>
    <source>
        <strain evidence="8 9">CBS 129021</strain>
    </source>
</reference>
<dbReference type="Pfam" id="PF13921">
    <property type="entry name" value="Myb_DNA-bind_6"/>
    <property type="match status" value="1"/>
</dbReference>
<dbReference type="AlphaFoldDB" id="A0A1Y2EJ22"/>
<dbReference type="GO" id="GO:0000278">
    <property type="term" value="P:mitotic cell cycle"/>
    <property type="evidence" value="ECO:0007669"/>
    <property type="project" value="TreeGrafter"/>
</dbReference>
<evidence type="ECO:0000259" key="6">
    <source>
        <dbReference type="PROSITE" id="PS50090"/>
    </source>
</evidence>
<dbReference type="SUPFAM" id="SSF46689">
    <property type="entry name" value="Homeodomain-like"/>
    <property type="match status" value="1"/>
</dbReference>
<dbReference type="RefSeq" id="XP_040721132.1">
    <property type="nucleotide sequence ID" value="XM_040855002.1"/>
</dbReference>
<feature type="domain" description="HTH myb-type" evidence="7">
    <location>
        <begin position="2"/>
        <end position="57"/>
    </location>
</feature>
<dbReference type="InterPro" id="IPR017930">
    <property type="entry name" value="Myb_dom"/>
</dbReference>
<feature type="domain" description="HTH myb-type" evidence="7">
    <location>
        <begin position="58"/>
        <end position="108"/>
    </location>
</feature>
<dbReference type="InterPro" id="IPR001005">
    <property type="entry name" value="SANT/Myb"/>
</dbReference>
<dbReference type="GO" id="GO:2000037">
    <property type="term" value="P:regulation of stomatal complex patterning"/>
    <property type="evidence" value="ECO:0007669"/>
    <property type="project" value="UniProtKB-ARBA"/>
</dbReference>
<keyword evidence="3 8" id="KW-0238">DNA-binding</keyword>
<dbReference type="InterPro" id="IPR009057">
    <property type="entry name" value="Homeodomain-like_sf"/>
</dbReference>